<feature type="region of interest" description="Disordered" evidence="1">
    <location>
        <begin position="22"/>
        <end position="53"/>
    </location>
</feature>
<dbReference type="AlphaFoldDB" id="A0AAV3XWD2"/>
<gene>
    <name evidence="2" type="ORF">PoB_000108300</name>
</gene>
<dbReference type="Proteomes" id="UP000735302">
    <property type="component" value="Unassembled WGS sequence"/>
</dbReference>
<accession>A0AAV3XWD2</accession>
<dbReference type="EMBL" id="BLXT01000140">
    <property type="protein sequence ID" value="GFN74577.1"/>
    <property type="molecule type" value="Genomic_DNA"/>
</dbReference>
<name>A0AAV3XWD2_9GAST</name>
<proteinExistence type="predicted"/>
<evidence type="ECO:0000313" key="2">
    <source>
        <dbReference type="EMBL" id="GFN74577.1"/>
    </source>
</evidence>
<evidence type="ECO:0000256" key="1">
    <source>
        <dbReference type="SAM" id="MobiDB-lite"/>
    </source>
</evidence>
<reference evidence="2 3" key="1">
    <citation type="journal article" date="2021" name="Elife">
        <title>Chloroplast acquisition without the gene transfer in kleptoplastic sea slugs, Plakobranchus ocellatus.</title>
        <authorList>
            <person name="Maeda T."/>
            <person name="Takahashi S."/>
            <person name="Yoshida T."/>
            <person name="Shimamura S."/>
            <person name="Takaki Y."/>
            <person name="Nagai Y."/>
            <person name="Toyoda A."/>
            <person name="Suzuki Y."/>
            <person name="Arimoto A."/>
            <person name="Ishii H."/>
            <person name="Satoh N."/>
            <person name="Nishiyama T."/>
            <person name="Hasebe M."/>
            <person name="Maruyama T."/>
            <person name="Minagawa J."/>
            <person name="Obokata J."/>
            <person name="Shigenobu S."/>
        </authorList>
    </citation>
    <scope>NUCLEOTIDE SEQUENCE [LARGE SCALE GENOMIC DNA]</scope>
</reference>
<organism evidence="2 3">
    <name type="scientific">Plakobranchus ocellatus</name>
    <dbReference type="NCBI Taxonomy" id="259542"/>
    <lineage>
        <taxon>Eukaryota</taxon>
        <taxon>Metazoa</taxon>
        <taxon>Spiralia</taxon>
        <taxon>Lophotrochozoa</taxon>
        <taxon>Mollusca</taxon>
        <taxon>Gastropoda</taxon>
        <taxon>Heterobranchia</taxon>
        <taxon>Euthyneura</taxon>
        <taxon>Panpulmonata</taxon>
        <taxon>Sacoglossa</taxon>
        <taxon>Placobranchoidea</taxon>
        <taxon>Plakobranchidae</taxon>
        <taxon>Plakobranchus</taxon>
    </lineage>
</organism>
<evidence type="ECO:0000313" key="3">
    <source>
        <dbReference type="Proteomes" id="UP000735302"/>
    </source>
</evidence>
<protein>
    <submittedName>
        <fullName evidence="2">Uncharacterized protein</fullName>
    </submittedName>
</protein>
<sequence>MALAPTPNMATAATIAITAIAQRTTPKSNSDTNNTTKINSDSNNNSNINSSNTKITATATLTAIPKRTPTATVTPTA</sequence>
<keyword evidence="3" id="KW-1185">Reference proteome</keyword>
<comment type="caution">
    <text evidence="2">The sequence shown here is derived from an EMBL/GenBank/DDBJ whole genome shotgun (WGS) entry which is preliminary data.</text>
</comment>